<gene>
    <name evidence="2" type="ORF">C1H46_016886</name>
</gene>
<reference evidence="2 3" key="1">
    <citation type="journal article" date="2019" name="G3 (Bethesda)">
        <title>Sequencing of a Wild Apple (Malus baccata) Genome Unravels the Differences Between Cultivated and Wild Apple Species Regarding Disease Resistance and Cold Tolerance.</title>
        <authorList>
            <person name="Chen X."/>
        </authorList>
    </citation>
    <scope>NUCLEOTIDE SEQUENCE [LARGE SCALE GENOMIC DNA]</scope>
    <source>
        <strain evidence="3">cv. Shandingzi</strain>
        <tissue evidence="2">Leaves</tissue>
    </source>
</reference>
<dbReference type="Proteomes" id="UP000315295">
    <property type="component" value="Unassembled WGS sequence"/>
</dbReference>
<keyword evidence="3" id="KW-1185">Reference proteome</keyword>
<evidence type="ECO:0000313" key="2">
    <source>
        <dbReference type="EMBL" id="TQD97485.1"/>
    </source>
</evidence>
<protein>
    <submittedName>
        <fullName evidence="2">Uncharacterized protein</fullName>
    </submittedName>
</protein>
<sequence>MSTRSASGQLDRFNSVPAAPLAKPPFPYPTNHDSPNSFTIYRVNSAESKL</sequence>
<dbReference type="AlphaFoldDB" id="A0A540MFH0"/>
<evidence type="ECO:0000256" key="1">
    <source>
        <dbReference type="SAM" id="MobiDB-lite"/>
    </source>
</evidence>
<organism evidence="2 3">
    <name type="scientific">Malus baccata</name>
    <name type="common">Siberian crab apple</name>
    <name type="synonym">Pyrus baccata</name>
    <dbReference type="NCBI Taxonomy" id="106549"/>
    <lineage>
        <taxon>Eukaryota</taxon>
        <taxon>Viridiplantae</taxon>
        <taxon>Streptophyta</taxon>
        <taxon>Embryophyta</taxon>
        <taxon>Tracheophyta</taxon>
        <taxon>Spermatophyta</taxon>
        <taxon>Magnoliopsida</taxon>
        <taxon>eudicotyledons</taxon>
        <taxon>Gunneridae</taxon>
        <taxon>Pentapetalae</taxon>
        <taxon>rosids</taxon>
        <taxon>fabids</taxon>
        <taxon>Rosales</taxon>
        <taxon>Rosaceae</taxon>
        <taxon>Amygdaloideae</taxon>
        <taxon>Maleae</taxon>
        <taxon>Malus</taxon>
    </lineage>
</organism>
<name>A0A540MFH0_MALBA</name>
<proteinExistence type="predicted"/>
<comment type="caution">
    <text evidence="2">The sequence shown here is derived from an EMBL/GenBank/DDBJ whole genome shotgun (WGS) entry which is preliminary data.</text>
</comment>
<evidence type="ECO:0000313" key="3">
    <source>
        <dbReference type="Proteomes" id="UP000315295"/>
    </source>
</evidence>
<feature type="region of interest" description="Disordered" evidence="1">
    <location>
        <begin position="1"/>
        <end position="37"/>
    </location>
</feature>
<dbReference type="EMBL" id="VIEB01000271">
    <property type="protein sequence ID" value="TQD97485.1"/>
    <property type="molecule type" value="Genomic_DNA"/>
</dbReference>
<accession>A0A540MFH0</accession>